<dbReference type="GeneID" id="93942035"/>
<reference evidence="2 5" key="1">
    <citation type="submission" date="2014-10" db="EMBL/GenBank/DDBJ databases">
        <title>The Complete Genome Sequence for the Shellfish Pathogen Vibrio coralliilyticus RE98 Isolated from a Shellfish Hatchery.</title>
        <authorList>
            <person name="Richards G.P."/>
            <person name="Bono J.L."/>
            <person name="Watson M.A."/>
            <person name="Needleman D.S."/>
        </authorList>
    </citation>
    <scope>NUCLEOTIDE SEQUENCE [LARGE SCALE GENOMIC DNA]</scope>
    <source>
        <strain evidence="2 5">RE98</strain>
    </source>
</reference>
<sequence>MKKLLVLLSIAVAAGCASSYTAEVSQKVVDGKVQVTYTDEESFDESTNLQRFAQWNKELSYCPSTYTVKSTSTTSDRFTITVMCD</sequence>
<organism evidence="3">
    <name type="scientific">Vibrio coralliilyticus</name>
    <dbReference type="NCBI Taxonomy" id="190893"/>
    <lineage>
        <taxon>Bacteria</taxon>
        <taxon>Pseudomonadati</taxon>
        <taxon>Pseudomonadota</taxon>
        <taxon>Gammaproteobacteria</taxon>
        <taxon>Vibrionales</taxon>
        <taxon>Vibrionaceae</taxon>
        <taxon>Vibrio</taxon>
    </lineage>
</organism>
<dbReference type="EMBL" id="VTXP01000005">
    <property type="protein sequence ID" value="NOJ23347.1"/>
    <property type="molecule type" value="Genomic_DNA"/>
</dbReference>
<dbReference type="EMBL" id="JXXR01000001">
    <property type="protein sequence ID" value="KJY77616.1"/>
    <property type="molecule type" value="Genomic_DNA"/>
</dbReference>
<proteinExistence type="predicted"/>
<name>A0A0A0SXC9_9VIBR</name>
<dbReference type="KEGG" id="vcy:IX92_07635"/>
<reference evidence="4 6" key="3">
    <citation type="submission" date="2019-09" db="EMBL/GenBank/DDBJ databases">
        <title>Draft genome sequencing and comparative genomics of hatchery-associated Vibrios.</title>
        <authorList>
            <person name="Kehlet-Delgado H."/>
            <person name="Mueller R.S."/>
        </authorList>
    </citation>
    <scope>NUCLEOTIDE SEQUENCE [LARGE SCALE GENOMIC DNA]</scope>
    <source>
        <strain evidence="4 6">09-121-3</strain>
    </source>
</reference>
<evidence type="ECO:0000313" key="2">
    <source>
        <dbReference type="EMBL" id="AIW18924.1"/>
    </source>
</evidence>
<gene>
    <name evidence="4" type="ORF">F0238_11465</name>
    <name evidence="2" type="ORF">IX92_07635</name>
    <name evidence="3" type="ORF">TW71_00865</name>
</gene>
<dbReference type="Proteomes" id="UP000030081">
    <property type="component" value="Chromosome 1"/>
</dbReference>
<accession>A0A0A0SXC9</accession>
<protein>
    <submittedName>
        <fullName evidence="3">Uncharacterized protein</fullName>
    </submittedName>
</protein>
<evidence type="ECO:0000313" key="3">
    <source>
        <dbReference type="EMBL" id="KJY77616.1"/>
    </source>
</evidence>
<keyword evidence="1" id="KW-0732">Signal</keyword>
<reference evidence="3" key="2">
    <citation type="journal article" date="2015" name="BMC Genomics">
        <title>Genome mining reveals unlocked bioactive potential of marine Gram-negative bacteria.</title>
        <authorList>
            <person name="Machado H."/>
            <person name="Sonnenschein E.C."/>
            <person name="Melchiorsen J."/>
            <person name="Gram L."/>
        </authorList>
    </citation>
    <scope>NUCLEOTIDE SEQUENCE</scope>
    <source>
        <strain evidence="3">S2052</strain>
    </source>
</reference>
<dbReference type="Proteomes" id="UP000576645">
    <property type="component" value="Unassembled WGS sequence"/>
</dbReference>
<keyword evidence="5" id="KW-1185">Reference proteome</keyword>
<dbReference type="AlphaFoldDB" id="A0A0A0SXC9"/>
<dbReference type="RefSeq" id="WP_006962317.1">
    <property type="nucleotide sequence ID" value="NZ_CP009617.1"/>
</dbReference>
<evidence type="ECO:0000256" key="1">
    <source>
        <dbReference type="SAM" id="SignalP"/>
    </source>
</evidence>
<dbReference type="PROSITE" id="PS51257">
    <property type="entry name" value="PROKAR_LIPOPROTEIN"/>
    <property type="match status" value="1"/>
</dbReference>
<dbReference type="EMBL" id="CP009617">
    <property type="protein sequence ID" value="AIW18924.1"/>
    <property type="molecule type" value="Genomic_DNA"/>
</dbReference>
<evidence type="ECO:0000313" key="5">
    <source>
        <dbReference type="Proteomes" id="UP000030081"/>
    </source>
</evidence>
<feature type="signal peptide" evidence="1">
    <location>
        <begin position="1"/>
        <end position="22"/>
    </location>
</feature>
<feature type="chain" id="PRO_5011343411" evidence="1">
    <location>
        <begin position="23"/>
        <end position="85"/>
    </location>
</feature>
<evidence type="ECO:0000313" key="4">
    <source>
        <dbReference type="EMBL" id="NOJ23347.1"/>
    </source>
</evidence>
<evidence type="ECO:0000313" key="6">
    <source>
        <dbReference type="Proteomes" id="UP000576645"/>
    </source>
</evidence>